<feature type="region of interest" description="Disordered" evidence="1">
    <location>
        <begin position="104"/>
        <end position="126"/>
    </location>
</feature>
<dbReference type="EMBL" id="JAHDVG010000211">
    <property type="protein sequence ID" value="KAH1187942.1"/>
    <property type="molecule type" value="Genomic_DNA"/>
</dbReference>
<organism evidence="2 3">
    <name type="scientific">Mauremys mutica</name>
    <name type="common">yellowpond turtle</name>
    <dbReference type="NCBI Taxonomy" id="74926"/>
    <lineage>
        <taxon>Eukaryota</taxon>
        <taxon>Metazoa</taxon>
        <taxon>Chordata</taxon>
        <taxon>Craniata</taxon>
        <taxon>Vertebrata</taxon>
        <taxon>Euteleostomi</taxon>
        <taxon>Archelosauria</taxon>
        <taxon>Testudinata</taxon>
        <taxon>Testudines</taxon>
        <taxon>Cryptodira</taxon>
        <taxon>Durocryptodira</taxon>
        <taxon>Testudinoidea</taxon>
        <taxon>Geoemydidae</taxon>
        <taxon>Geoemydinae</taxon>
        <taxon>Mauremys</taxon>
    </lineage>
</organism>
<sequence length="126" mass="14168">MAAETSFARPRTRKGAIPSVRTRAPPSRQASLPMIETFRDKMAAETYLPPRSEKQAKGLSMRMRLSGRLEIAPNLMIQNGRRDVYGADDSRKIGAALPHCARAHAQFSPERRRENSRSDLSRDFAD</sequence>
<evidence type="ECO:0000313" key="3">
    <source>
        <dbReference type="Proteomes" id="UP000827986"/>
    </source>
</evidence>
<comment type="caution">
    <text evidence="2">The sequence shown here is derived from an EMBL/GenBank/DDBJ whole genome shotgun (WGS) entry which is preliminary data.</text>
</comment>
<gene>
    <name evidence="2" type="ORF">KIL84_009464</name>
</gene>
<feature type="compositionally biased region" description="Basic and acidic residues" evidence="1">
    <location>
        <begin position="109"/>
        <end position="126"/>
    </location>
</feature>
<feature type="region of interest" description="Disordered" evidence="1">
    <location>
        <begin position="1"/>
        <end position="31"/>
    </location>
</feature>
<reference evidence="2" key="1">
    <citation type="submission" date="2021-09" db="EMBL/GenBank/DDBJ databases">
        <title>The genome of Mauremys mutica provides insights into the evolution of semi-aquatic lifestyle.</title>
        <authorList>
            <person name="Gong S."/>
            <person name="Gao Y."/>
        </authorList>
    </citation>
    <scope>NUCLEOTIDE SEQUENCE</scope>
    <source>
        <strain evidence="2">MM-2020</strain>
        <tissue evidence="2">Muscle</tissue>
    </source>
</reference>
<evidence type="ECO:0000256" key="1">
    <source>
        <dbReference type="SAM" id="MobiDB-lite"/>
    </source>
</evidence>
<keyword evidence="3" id="KW-1185">Reference proteome</keyword>
<name>A0A9D3XXP3_9SAUR</name>
<evidence type="ECO:0000313" key="2">
    <source>
        <dbReference type="EMBL" id="KAH1187942.1"/>
    </source>
</evidence>
<dbReference type="AlphaFoldDB" id="A0A9D3XXP3"/>
<proteinExistence type="predicted"/>
<accession>A0A9D3XXP3</accession>
<protein>
    <submittedName>
        <fullName evidence="2">Uncharacterized protein</fullName>
    </submittedName>
</protein>
<dbReference type="Proteomes" id="UP000827986">
    <property type="component" value="Unassembled WGS sequence"/>
</dbReference>